<protein>
    <submittedName>
        <fullName evidence="2">Uncharacterized protein</fullName>
    </submittedName>
</protein>
<dbReference type="AlphaFoldDB" id="A0A834ISE0"/>
<sequence length="199" mass="21637">MKSVAFLALLALVSAGPISYPSSQYDSTPYGYGSYGYGGYKAGTPYISQLLQQVQAYAEAALQASQQVQGYEGAQGTAFISEPLQQGLQYVQYAYQSVLKGSYSIPYIVEQIQYARQAFYTACQAAQAEGLQSVAVEAQQAYQVVGRIYQAIYQLGAYYGYGSSYGYPYGASYSSGYCKLSSTLRPLNKPSIQHQTPNT</sequence>
<comment type="caution">
    <text evidence="2">The sequence shown here is derived from an EMBL/GenBank/DDBJ whole genome shotgun (WGS) entry which is preliminary data.</text>
</comment>
<accession>A0A834ISE0</accession>
<evidence type="ECO:0000313" key="3">
    <source>
        <dbReference type="Proteomes" id="UP000625711"/>
    </source>
</evidence>
<reference evidence="2" key="1">
    <citation type="submission" date="2020-08" db="EMBL/GenBank/DDBJ databases">
        <title>Genome sequencing and assembly of the red palm weevil Rhynchophorus ferrugineus.</title>
        <authorList>
            <person name="Dias G.B."/>
            <person name="Bergman C.M."/>
            <person name="Manee M."/>
        </authorList>
    </citation>
    <scope>NUCLEOTIDE SEQUENCE</scope>
    <source>
        <strain evidence="2">AA-2017</strain>
        <tissue evidence="2">Whole larva</tissue>
    </source>
</reference>
<organism evidence="2 3">
    <name type="scientific">Rhynchophorus ferrugineus</name>
    <name type="common">Red palm weevil</name>
    <name type="synonym">Curculio ferrugineus</name>
    <dbReference type="NCBI Taxonomy" id="354439"/>
    <lineage>
        <taxon>Eukaryota</taxon>
        <taxon>Metazoa</taxon>
        <taxon>Ecdysozoa</taxon>
        <taxon>Arthropoda</taxon>
        <taxon>Hexapoda</taxon>
        <taxon>Insecta</taxon>
        <taxon>Pterygota</taxon>
        <taxon>Neoptera</taxon>
        <taxon>Endopterygota</taxon>
        <taxon>Coleoptera</taxon>
        <taxon>Polyphaga</taxon>
        <taxon>Cucujiformia</taxon>
        <taxon>Curculionidae</taxon>
        <taxon>Dryophthorinae</taxon>
        <taxon>Rhynchophorus</taxon>
    </lineage>
</organism>
<name>A0A834ISE0_RHYFE</name>
<evidence type="ECO:0000256" key="1">
    <source>
        <dbReference type="SAM" id="SignalP"/>
    </source>
</evidence>
<dbReference type="EMBL" id="JAACXV010000055">
    <property type="protein sequence ID" value="KAF7285425.1"/>
    <property type="molecule type" value="Genomic_DNA"/>
</dbReference>
<feature type="signal peptide" evidence="1">
    <location>
        <begin position="1"/>
        <end position="15"/>
    </location>
</feature>
<keyword evidence="1" id="KW-0732">Signal</keyword>
<dbReference type="Proteomes" id="UP000625711">
    <property type="component" value="Unassembled WGS sequence"/>
</dbReference>
<keyword evidence="3" id="KW-1185">Reference proteome</keyword>
<proteinExistence type="predicted"/>
<gene>
    <name evidence="2" type="ORF">GWI33_010674</name>
</gene>
<evidence type="ECO:0000313" key="2">
    <source>
        <dbReference type="EMBL" id="KAF7285425.1"/>
    </source>
</evidence>
<feature type="chain" id="PRO_5032649336" evidence="1">
    <location>
        <begin position="16"/>
        <end position="199"/>
    </location>
</feature>